<comment type="caution">
    <text evidence="3">The sequence shown here is derived from an EMBL/GenBank/DDBJ whole genome shotgun (WGS) entry which is preliminary data.</text>
</comment>
<evidence type="ECO:0000313" key="3">
    <source>
        <dbReference type="EMBL" id="SEF48498.1"/>
    </source>
</evidence>
<name>A0A8G2BU33_9BACT</name>
<keyword evidence="4" id="KW-1185">Reference proteome</keyword>
<reference evidence="3 4" key="1">
    <citation type="submission" date="2016-10" db="EMBL/GenBank/DDBJ databases">
        <authorList>
            <person name="Varghese N."/>
            <person name="Submissions S."/>
        </authorList>
    </citation>
    <scope>NUCLEOTIDE SEQUENCE [LARGE SCALE GENOMIC DNA]</scope>
    <source>
        <strain evidence="3 4">DSM 29073</strain>
    </source>
</reference>
<feature type="domain" description="DUF4906" evidence="2">
    <location>
        <begin position="89"/>
        <end position="174"/>
    </location>
</feature>
<sequence>SDADVPYAGTATVNLSDPIMTVQLYRTLAKVTLSNTFSITGGPTRSSITLYNAGSRRFATQGSDNYDGTGTTQTSSFVATTAGSNANSNVWYVGENIRPAGSSISSAADRNSSKAPANASYIRITSATQLLGNVPAIGEEYIMSNMSFTYDIYLGKSTVLSDFSLRRHTNYTITSAVSGTLAAQEYLAANDGRVRLSKTESEAVGLCIGLFGGASGYTTGTSAAYTITGSYTKMLLLAPTSTQGSSIKWSDDETTQYQTESRKYWDHTYTSANIEKGSGYAYDYCNSLNVNGVTGWYLPTQAQLMAIWAMKQGISDSGKFADYAPFAAVDCWSSTEISADYAWYVNFGSGFTNNISNKVIARLVRCVRDL</sequence>
<protein>
    <recommendedName>
        <fullName evidence="5">DUF1566 domain-containing protein</fullName>
    </recommendedName>
</protein>
<evidence type="ECO:0008006" key="5">
    <source>
        <dbReference type="Google" id="ProtNLM"/>
    </source>
</evidence>
<dbReference type="Pfam" id="PF07603">
    <property type="entry name" value="Lcl_C"/>
    <property type="match status" value="1"/>
</dbReference>
<gene>
    <name evidence="3" type="ORF">SAMN05444001_101376</name>
</gene>
<dbReference type="InterPro" id="IPR032594">
    <property type="entry name" value="DUF4906"/>
</dbReference>
<proteinExistence type="predicted"/>
<organism evidence="3 4">
    <name type="scientific">Parabacteroides chinchillae</name>
    <dbReference type="NCBI Taxonomy" id="871327"/>
    <lineage>
        <taxon>Bacteria</taxon>
        <taxon>Pseudomonadati</taxon>
        <taxon>Bacteroidota</taxon>
        <taxon>Bacteroidia</taxon>
        <taxon>Bacteroidales</taxon>
        <taxon>Tannerellaceae</taxon>
        <taxon>Parabacteroides</taxon>
    </lineage>
</organism>
<dbReference type="EMBL" id="FNVS01000001">
    <property type="protein sequence ID" value="SEF48498.1"/>
    <property type="molecule type" value="Genomic_DNA"/>
</dbReference>
<accession>A0A8G2BU33</accession>
<evidence type="ECO:0000259" key="2">
    <source>
        <dbReference type="Pfam" id="PF16249"/>
    </source>
</evidence>
<feature type="non-terminal residue" evidence="3">
    <location>
        <position position="1"/>
    </location>
</feature>
<evidence type="ECO:0000259" key="1">
    <source>
        <dbReference type="Pfam" id="PF07603"/>
    </source>
</evidence>
<feature type="domain" description="Lcl C-terminal" evidence="1">
    <location>
        <begin position="265"/>
        <end position="368"/>
    </location>
</feature>
<dbReference type="InterPro" id="IPR011460">
    <property type="entry name" value="Lcl_C"/>
</dbReference>
<dbReference type="AlphaFoldDB" id="A0A8G2BU33"/>
<dbReference type="Pfam" id="PF16249">
    <property type="entry name" value="DUF4906"/>
    <property type="match status" value="1"/>
</dbReference>
<evidence type="ECO:0000313" key="4">
    <source>
        <dbReference type="Proteomes" id="UP000236725"/>
    </source>
</evidence>
<dbReference type="Proteomes" id="UP000236725">
    <property type="component" value="Unassembled WGS sequence"/>
</dbReference>